<evidence type="ECO:0000256" key="1">
    <source>
        <dbReference type="ARBA" id="ARBA00005486"/>
    </source>
</evidence>
<dbReference type="PANTHER" id="PTHR11199">
    <property type="entry name" value="STROMAL ANTIGEN"/>
    <property type="match status" value="1"/>
</dbReference>
<protein>
    <recommendedName>
        <fullName evidence="2">Cohesin subunit SCC3/SA HEAT-repeats domain-containing protein</fullName>
    </recommendedName>
</protein>
<dbReference type="InterPro" id="IPR039662">
    <property type="entry name" value="Cohesin_Scc3/SA"/>
</dbReference>
<name>A0A8D0GKC6_SPHPU</name>
<dbReference type="PANTHER" id="PTHR11199:SF2">
    <property type="entry name" value="COHESIN SUBUNIT SA"/>
    <property type="match status" value="1"/>
</dbReference>
<reference evidence="3" key="1">
    <citation type="submission" date="2025-08" db="UniProtKB">
        <authorList>
            <consortium name="Ensembl"/>
        </authorList>
    </citation>
    <scope>IDENTIFICATION</scope>
</reference>
<dbReference type="GO" id="GO:0008278">
    <property type="term" value="C:cohesin complex"/>
    <property type="evidence" value="ECO:0007669"/>
    <property type="project" value="TreeGrafter"/>
</dbReference>
<keyword evidence="4" id="KW-1185">Reference proteome</keyword>
<reference evidence="3" key="2">
    <citation type="submission" date="2025-09" db="UniProtKB">
        <authorList>
            <consortium name="Ensembl"/>
        </authorList>
    </citation>
    <scope>IDENTIFICATION</scope>
</reference>
<dbReference type="GO" id="GO:0000785">
    <property type="term" value="C:chromatin"/>
    <property type="evidence" value="ECO:0007669"/>
    <property type="project" value="TreeGrafter"/>
</dbReference>
<dbReference type="GO" id="GO:0005634">
    <property type="term" value="C:nucleus"/>
    <property type="evidence" value="ECO:0007669"/>
    <property type="project" value="TreeGrafter"/>
</dbReference>
<dbReference type="Ensembl" id="ENSSPUT00000007654.1">
    <property type="protein sequence ID" value="ENSSPUP00000007181.1"/>
    <property type="gene ID" value="ENSSPUG00000005564.1"/>
</dbReference>
<evidence type="ECO:0000313" key="3">
    <source>
        <dbReference type="Ensembl" id="ENSSPUP00000007181.1"/>
    </source>
</evidence>
<dbReference type="GO" id="GO:0007062">
    <property type="term" value="P:sister chromatid cohesion"/>
    <property type="evidence" value="ECO:0007669"/>
    <property type="project" value="TreeGrafter"/>
</dbReference>
<dbReference type="AlphaFoldDB" id="A0A8D0GKC6"/>
<dbReference type="Proteomes" id="UP000694392">
    <property type="component" value="Unplaced"/>
</dbReference>
<feature type="domain" description="Cohesin subunit SCC3/SA HEAT-repeats" evidence="2">
    <location>
        <begin position="102"/>
        <end position="171"/>
    </location>
</feature>
<organism evidence="3 4">
    <name type="scientific">Sphenodon punctatus</name>
    <name type="common">Tuatara</name>
    <name type="synonym">Hatteria punctata</name>
    <dbReference type="NCBI Taxonomy" id="8508"/>
    <lineage>
        <taxon>Eukaryota</taxon>
        <taxon>Metazoa</taxon>
        <taxon>Chordata</taxon>
        <taxon>Craniata</taxon>
        <taxon>Vertebrata</taxon>
        <taxon>Euteleostomi</taxon>
        <taxon>Lepidosauria</taxon>
        <taxon>Sphenodontia</taxon>
        <taxon>Sphenodontidae</taxon>
        <taxon>Sphenodon</taxon>
    </lineage>
</organism>
<accession>A0A8D0GKC6</accession>
<dbReference type="GeneTree" id="ENSGT00950000182972"/>
<proteinExistence type="inferred from homology"/>
<sequence length="183" mass="20623">MTLDKDHEVAVQAMKLLMLMSQNCEDVLSSEDCETLYQFVYTTHRPLAVAAGEFLYKRLLSCQGADEEVPSKRGGKFRPNASHLRTLITFFLESELHKHVTYLVDSLWDWATSLLKDWECMTALLLENIEEEEEVLSNAQESVLVEIILATVREASEGHPPVGRGAARRVSEFDSNLFVCAGT</sequence>
<evidence type="ECO:0000313" key="4">
    <source>
        <dbReference type="Proteomes" id="UP000694392"/>
    </source>
</evidence>
<dbReference type="InterPro" id="IPR056396">
    <property type="entry name" value="HEAT_SCC3-SA"/>
</dbReference>
<dbReference type="GO" id="GO:0003682">
    <property type="term" value="F:chromatin binding"/>
    <property type="evidence" value="ECO:0007669"/>
    <property type="project" value="TreeGrafter"/>
</dbReference>
<comment type="similarity">
    <text evidence="1">Belongs to the SCC3 family.</text>
</comment>
<evidence type="ECO:0000259" key="2">
    <source>
        <dbReference type="Pfam" id="PF24571"/>
    </source>
</evidence>
<dbReference type="Pfam" id="PF24571">
    <property type="entry name" value="HEAT_SCC3-SA"/>
    <property type="match status" value="1"/>
</dbReference>